<keyword evidence="4" id="KW-1185">Reference proteome</keyword>
<dbReference type="SMART" id="SM00028">
    <property type="entry name" value="TPR"/>
    <property type="match status" value="6"/>
</dbReference>
<feature type="repeat" description="TPR" evidence="1">
    <location>
        <begin position="466"/>
        <end position="499"/>
    </location>
</feature>
<dbReference type="EMBL" id="JBHUGH010000010">
    <property type="protein sequence ID" value="MFD1913282.1"/>
    <property type="molecule type" value="Genomic_DNA"/>
</dbReference>
<comment type="caution">
    <text evidence="3">The sequence shown here is derived from an EMBL/GenBank/DDBJ whole genome shotgun (WGS) entry which is preliminary data.</text>
</comment>
<organism evidence="3 4">
    <name type="scientific">Halodurantibacterium flavum</name>
    <dbReference type="NCBI Taxonomy" id="1382802"/>
    <lineage>
        <taxon>Bacteria</taxon>
        <taxon>Pseudomonadati</taxon>
        <taxon>Pseudomonadota</taxon>
        <taxon>Alphaproteobacteria</taxon>
        <taxon>Rhodobacterales</taxon>
        <taxon>Paracoccaceae</taxon>
        <taxon>Halodurantibacterium</taxon>
    </lineage>
</organism>
<dbReference type="Pfam" id="PF13432">
    <property type="entry name" value="TPR_16"/>
    <property type="match status" value="2"/>
</dbReference>
<accession>A0ABW4S9K2</accession>
<evidence type="ECO:0000313" key="4">
    <source>
        <dbReference type="Proteomes" id="UP001597353"/>
    </source>
</evidence>
<reference evidence="4" key="1">
    <citation type="journal article" date="2019" name="Int. J. Syst. Evol. Microbiol.">
        <title>The Global Catalogue of Microorganisms (GCM) 10K type strain sequencing project: providing services to taxonomists for standard genome sequencing and annotation.</title>
        <authorList>
            <consortium name="The Broad Institute Genomics Platform"/>
            <consortium name="The Broad Institute Genome Sequencing Center for Infectious Disease"/>
            <person name="Wu L."/>
            <person name="Ma J."/>
        </authorList>
    </citation>
    <scope>NUCLEOTIDE SEQUENCE [LARGE SCALE GENOMIC DNA]</scope>
    <source>
        <strain evidence="4">CGMCC 4.7242</strain>
    </source>
</reference>
<dbReference type="Gene3D" id="1.25.40.10">
    <property type="entry name" value="Tetratricopeptide repeat domain"/>
    <property type="match status" value="2"/>
</dbReference>
<dbReference type="Pfam" id="PF13414">
    <property type="entry name" value="TPR_11"/>
    <property type="match status" value="1"/>
</dbReference>
<keyword evidence="1" id="KW-0802">TPR repeat</keyword>
<dbReference type="PANTHER" id="PTHR12558">
    <property type="entry name" value="CELL DIVISION CYCLE 16,23,27"/>
    <property type="match status" value="1"/>
</dbReference>
<name>A0ABW4S9K2_9RHOB</name>
<proteinExistence type="predicted"/>
<evidence type="ECO:0000313" key="3">
    <source>
        <dbReference type="EMBL" id="MFD1913282.1"/>
    </source>
</evidence>
<feature type="repeat" description="TPR" evidence="1">
    <location>
        <begin position="397"/>
        <end position="430"/>
    </location>
</feature>
<dbReference type="SUPFAM" id="SSF48452">
    <property type="entry name" value="TPR-like"/>
    <property type="match status" value="1"/>
</dbReference>
<dbReference type="InterPro" id="IPR011990">
    <property type="entry name" value="TPR-like_helical_dom_sf"/>
</dbReference>
<feature type="chain" id="PRO_5047226978" evidence="2">
    <location>
        <begin position="26"/>
        <end position="566"/>
    </location>
</feature>
<dbReference type="RefSeq" id="WP_390262900.1">
    <property type="nucleotide sequence ID" value="NZ_JBHUGH010000010.1"/>
</dbReference>
<dbReference type="InterPro" id="IPR019734">
    <property type="entry name" value="TPR_rpt"/>
</dbReference>
<evidence type="ECO:0000256" key="2">
    <source>
        <dbReference type="SAM" id="SignalP"/>
    </source>
</evidence>
<sequence length="566" mass="61396">MTRKLTLTLAAALACFGAATDQARADGLAGAYLAGRQALMHNDFAAAAPHLSVAVARDPQHELLLESMIATHVALGDVARAVPAARAMLDQGFPTQTAHVVILADQVERGAWEEVLAGAEGRNVGPLIEGLVVAWAQLGLGRMSEAVAEFDRLMGDPTLAPFAAQHKALALASAGDFEGAEEILRGAAGSGLGLTRRGVQAHVQVLSQLDRVEEAQALLAAVLDANADPVLESLQERLADGEVLPFTIIQQPADGVAEVFYSVAMALAPEDGDQSALLYARLASHDRPAHTDAILLSASLLESMGQYDLATAAYNRISRDDPAYDAAELGRAEALYNGGRVEAAIEVMEQLARARPDLPLIHIGLGDMLRREGRHAEAIPAYDRAIALIDEPSDGHWALFYSRGISHEREGNWPEAEADFRSALDLRPDQPLVLNYLGYSYVERNENLDEALGMIERAVAARPEDGFITDSLGWVLYRLGRYEEAVEHMERAVELTATDPIINDHLGDVYWAVGRRLEAEFQWRRALSFKPEPEEERRIRRKLDVGLDAVLAEEGAPPLRMTMNGN</sequence>
<evidence type="ECO:0000256" key="1">
    <source>
        <dbReference type="PROSITE-ProRule" id="PRU00339"/>
    </source>
</evidence>
<dbReference type="Proteomes" id="UP001597353">
    <property type="component" value="Unassembled WGS sequence"/>
</dbReference>
<dbReference type="PROSITE" id="PS51257">
    <property type="entry name" value="PROKAR_LIPOPROTEIN"/>
    <property type="match status" value="1"/>
</dbReference>
<protein>
    <submittedName>
        <fullName evidence="3">Tetratricopeptide repeat protein</fullName>
    </submittedName>
</protein>
<gene>
    <name evidence="3" type="ORF">ACFSGJ_13775</name>
</gene>
<dbReference type="PANTHER" id="PTHR12558:SF13">
    <property type="entry name" value="CELL DIVISION CYCLE PROTEIN 27 HOMOLOG"/>
    <property type="match status" value="1"/>
</dbReference>
<feature type="signal peptide" evidence="2">
    <location>
        <begin position="1"/>
        <end position="25"/>
    </location>
</feature>
<dbReference type="PROSITE" id="PS50005">
    <property type="entry name" value="TPR"/>
    <property type="match status" value="2"/>
</dbReference>
<keyword evidence="2" id="KW-0732">Signal</keyword>